<dbReference type="PANTHER" id="PTHR11496:SF102">
    <property type="entry name" value="ALCOHOL DEHYDROGENASE 4"/>
    <property type="match status" value="1"/>
</dbReference>
<evidence type="ECO:0000256" key="1">
    <source>
        <dbReference type="ARBA" id="ARBA00001962"/>
    </source>
</evidence>
<dbReference type="GO" id="GO:0046872">
    <property type="term" value="F:metal ion binding"/>
    <property type="evidence" value="ECO:0007669"/>
    <property type="project" value="InterPro"/>
</dbReference>
<evidence type="ECO:0000313" key="8">
    <source>
        <dbReference type="Proteomes" id="UP000199308"/>
    </source>
</evidence>
<dbReference type="SUPFAM" id="SSF56796">
    <property type="entry name" value="Dehydroquinate synthase-like"/>
    <property type="match status" value="1"/>
</dbReference>
<evidence type="ECO:0000259" key="6">
    <source>
        <dbReference type="Pfam" id="PF25137"/>
    </source>
</evidence>
<evidence type="ECO:0000256" key="3">
    <source>
        <dbReference type="ARBA" id="ARBA00023002"/>
    </source>
</evidence>
<keyword evidence="3" id="KW-0560">Oxidoreductase</keyword>
<dbReference type="Proteomes" id="UP000199308">
    <property type="component" value="Unassembled WGS sequence"/>
</dbReference>
<dbReference type="InterPro" id="IPR001670">
    <property type="entry name" value="ADH_Fe/GldA"/>
</dbReference>
<dbReference type="RefSeq" id="WP_245732143.1">
    <property type="nucleotide sequence ID" value="NZ_AP027363.1"/>
</dbReference>
<dbReference type="PROSITE" id="PS00060">
    <property type="entry name" value="ADH_IRON_2"/>
    <property type="match status" value="1"/>
</dbReference>
<evidence type="ECO:0000259" key="5">
    <source>
        <dbReference type="Pfam" id="PF00465"/>
    </source>
</evidence>
<comment type="similarity">
    <text evidence="2">Belongs to the iron-containing alcohol dehydrogenase family.</text>
</comment>
<evidence type="ECO:0000313" key="7">
    <source>
        <dbReference type="EMBL" id="SET80177.1"/>
    </source>
</evidence>
<dbReference type="InterPro" id="IPR018211">
    <property type="entry name" value="ADH_Fe_CS"/>
</dbReference>
<dbReference type="Pfam" id="PF00465">
    <property type="entry name" value="Fe-ADH"/>
    <property type="match status" value="1"/>
</dbReference>
<dbReference type="InterPro" id="IPR039697">
    <property type="entry name" value="Alcohol_dehydrogenase_Fe"/>
</dbReference>
<dbReference type="Pfam" id="PF25137">
    <property type="entry name" value="ADH_Fe_C"/>
    <property type="match status" value="1"/>
</dbReference>
<dbReference type="Gene3D" id="3.40.50.1970">
    <property type="match status" value="1"/>
</dbReference>
<comment type="cofactor">
    <cofactor evidence="1">
        <name>Fe cation</name>
        <dbReference type="ChEBI" id="CHEBI:24875"/>
    </cofactor>
</comment>
<dbReference type="AlphaFoldDB" id="A0A1I0H974"/>
<evidence type="ECO:0000256" key="4">
    <source>
        <dbReference type="ARBA" id="ARBA00023027"/>
    </source>
</evidence>
<dbReference type="STRING" id="349064.SAMN05660429_02716"/>
<evidence type="ECO:0000256" key="2">
    <source>
        <dbReference type="ARBA" id="ARBA00007358"/>
    </source>
</evidence>
<name>A0A1I0H974_THASX</name>
<reference evidence="7 8" key="1">
    <citation type="submission" date="2016-10" db="EMBL/GenBank/DDBJ databases">
        <authorList>
            <person name="de Groot N.N."/>
        </authorList>
    </citation>
    <scope>NUCLEOTIDE SEQUENCE [LARGE SCALE GENOMIC DNA]</scope>
    <source>
        <strain evidence="7 8">DSM 19706</strain>
    </source>
</reference>
<dbReference type="Gene3D" id="1.20.1090.10">
    <property type="entry name" value="Dehydroquinate synthase-like - alpha domain"/>
    <property type="match status" value="1"/>
</dbReference>
<organism evidence="7 8">
    <name type="scientific">Thalassotalea agarivorans</name>
    <name type="common">Thalassomonas agarivorans</name>
    <dbReference type="NCBI Taxonomy" id="349064"/>
    <lineage>
        <taxon>Bacteria</taxon>
        <taxon>Pseudomonadati</taxon>
        <taxon>Pseudomonadota</taxon>
        <taxon>Gammaproteobacteria</taxon>
        <taxon>Alteromonadales</taxon>
        <taxon>Colwelliaceae</taxon>
        <taxon>Thalassotalea</taxon>
    </lineage>
</organism>
<feature type="domain" description="Alcohol dehydrogenase iron-type/glycerol dehydrogenase GldA" evidence="5">
    <location>
        <begin position="32"/>
        <end position="191"/>
    </location>
</feature>
<dbReference type="FunFam" id="3.40.50.1970:FF:000003">
    <property type="entry name" value="Alcohol dehydrogenase, iron-containing"/>
    <property type="match status" value="1"/>
</dbReference>
<dbReference type="InterPro" id="IPR056798">
    <property type="entry name" value="ADH_Fe_C"/>
</dbReference>
<feature type="domain" description="Fe-containing alcohol dehydrogenase-like C-terminal" evidence="6">
    <location>
        <begin position="204"/>
        <end position="395"/>
    </location>
</feature>
<keyword evidence="8" id="KW-1185">Reference proteome</keyword>
<dbReference type="CDD" id="cd08189">
    <property type="entry name" value="Fe-ADH-like"/>
    <property type="match status" value="1"/>
</dbReference>
<dbReference type="FunFam" id="1.20.1090.10:FF:000001">
    <property type="entry name" value="Aldehyde-alcohol dehydrogenase"/>
    <property type="match status" value="1"/>
</dbReference>
<dbReference type="PANTHER" id="PTHR11496">
    <property type="entry name" value="ALCOHOL DEHYDROGENASE"/>
    <property type="match status" value="1"/>
</dbReference>
<dbReference type="EMBL" id="FOHK01000015">
    <property type="protein sequence ID" value="SET80177.1"/>
    <property type="molecule type" value="Genomic_DNA"/>
</dbReference>
<gene>
    <name evidence="7" type="ORF">SAMN05660429_02716</name>
</gene>
<accession>A0A1I0H974</accession>
<keyword evidence="4" id="KW-0520">NAD</keyword>
<dbReference type="GO" id="GO:0004022">
    <property type="term" value="F:alcohol dehydrogenase (NAD+) activity"/>
    <property type="evidence" value="ECO:0007669"/>
    <property type="project" value="TreeGrafter"/>
</dbReference>
<protein>
    <submittedName>
        <fullName evidence="7">Alcohol dehydrogenase, class IV</fullName>
    </submittedName>
</protein>
<sequence length="399" mass="43343">MINFFRRIYHFGLKLFLKLYPYPKPMLYTDQQGLEQWLESLNEKGEKKLLLVTDATLVSLGLVSPVAEAIKAKGIEVEIFDDVQPNPTIANVEAGLDLYLSQQCQAILAIGGGSVMDCAKLIGARVVKPNKSVAALKGLFKIFKQLPPLYAIPTTAGTGSETTIVAVISDPEKQVKYAVVDPVLAPTAAILLPEITKGLPPFITATTGMDALTHAIESYIGINNTPFTTQRSLSACKLIFDNLVNAHDNGEDLEARLAMLQGSFYAGEAFTRASVGYVHAIAHQLGAIYNTPHGLANAVIMPKVLRWYGEAAHQKLADISDFCGLVPTDQPMSKKALAVIEKIESFNAHMSIPTTLEEVQRADIDKIVLAALTEAHPDYPVPRFMDKQDCQGVVEALIA</sequence>
<proteinExistence type="inferred from homology"/>